<dbReference type="RefSeq" id="XP_046013346.1">
    <property type="nucleotide sequence ID" value="XM_046148110.1"/>
</dbReference>
<reference evidence="1" key="1">
    <citation type="journal article" date="2021" name="Nat. Commun.">
        <title>Genetic determinants of endophytism in the Arabidopsis root mycobiome.</title>
        <authorList>
            <person name="Mesny F."/>
            <person name="Miyauchi S."/>
            <person name="Thiergart T."/>
            <person name="Pickel B."/>
            <person name="Atanasova L."/>
            <person name="Karlsson M."/>
            <person name="Huettel B."/>
            <person name="Barry K.W."/>
            <person name="Haridas S."/>
            <person name="Chen C."/>
            <person name="Bauer D."/>
            <person name="Andreopoulos W."/>
            <person name="Pangilinan J."/>
            <person name="LaButti K."/>
            <person name="Riley R."/>
            <person name="Lipzen A."/>
            <person name="Clum A."/>
            <person name="Drula E."/>
            <person name="Henrissat B."/>
            <person name="Kohler A."/>
            <person name="Grigoriev I.V."/>
            <person name="Martin F.M."/>
            <person name="Hacquard S."/>
        </authorList>
    </citation>
    <scope>NUCLEOTIDE SEQUENCE</scope>
    <source>
        <strain evidence="1">MPI-CAGE-CH-0230</strain>
    </source>
</reference>
<comment type="caution">
    <text evidence="1">The sequence shown here is derived from an EMBL/GenBank/DDBJ whole genome shotgun (WGS) entry which is preliminary data.</text>
</comment>
<organism evidence="1 2">
    <name type="scientific">Microdochium trichocladiopsis</name>
    <dbReference type="NCBI Taxonomy" id="1682393"/>
    <lineage>
        <taxon>Eukaryota</taxon>
        <taxon>Fungi</taxon>
        <taxon>Dikarya</taxon>
        <taxon>Ascomycota</taxon>
        <taxon>Pezizomycotina</taxon>
        <taxon>Sordariomycetes</taxon>
        <taxon>Xylariomycetidae</taxon>
        <taxon>Xylariales</taxon>
        <taxon>Microdochiaceae</taxon>
        <taxon>Microdochium</taxon>
    </lineage>
</organism>
<evidence type="ECO:0000313" key="1">
    <source>
        <dbReference type="EMBL" id="KAH7031666.1"/>
    </source>
</evidence>
<dbReference type="AlphaFoldDB" id="A0A9P9BNW6"/>
<proteinExistence type="predicted"/>
<keyword evidence="2" id="KW-1185">Reference proteome</keyword>
<sequence>MRPWAAKPYAAIPLRKRPVFNCQTSHWPLGQGSSRSAPYFDRLPENHVSRRSNAARTQSLKCQHVAVLPTASECALDVIALWRIAIGIAPYQSIIHDDDRRLVRAQSVRREGCANCKQERHRLLGPGSGIRPKTWTDEHWLIRKLQSPLAPLTE</sequence>
<dbReference type="EMBL" id="JAGTJQ010000005">
    <property type="protein sequence ID" value="KAH7031666.1"/>
    <property type="molecule type" value="Genomic_DNA"/>
</dbReference>
<dbReference type="Proteomes" id="UP000756346">
    <property type="component" value="Unassembled WGS sequence"/>
</dbReference>
<evidence type="ECO:0000313" key="2">
    <source>
        <dbReference type="Proteomes" id="UP000756346"/>
    </source>
</evidence>
<dbReference type="GeneID" id="70177656"/>
<gene>
    <name evidence="1" type="ORF">B0I36DRAFT_125499</name>
</gene>
<name>A0A9P9BNW6_9PEZI</name>
<accession>A0A9P9BNW6</accession>
<protein>
    <submittedName>
        <fullName evidence="1">Uncharacterized protein</fullName>
    </submittedName>
</protein>